<dbReference type="AlphaFoldDB" id="A0A1Y5I3L8"/>
<feature type="compositionally biased region" description="Polar residues" evidence="1">
    <location>
        <begin position="252"/>
        <end position="269"/>
    </location>
</feature>
<organism evidence="2">
    <name type="scientific">Ostreococcus tauri</name>
    <name type="common">Marine green alga</name>
    <dbReference type="NCBI Taxonomy" id="70448"/>
    <lineage>
        <taxon>Eukaryota</taxon>
        <taxon>Viridiplantae</taxon>
        <taxon>Chlorophyta</taxon>
        <taxon>Mamiellophyceae</taxon>
        <taxon>Mamiellales</taxon>
        <taxon>Bathycoccaceae</taxon>
        <taxon>Ostreococcus</taxon>
    </lineage>
</organism>
<protein>
    <submittedName>
        <fullName evidence="2">Uncharacterized protein</fullName>
    </submittedName>
</protein>
<name>A0A1Y5I3L8_OSTTA</name>
<feature type="region of interest" description="Disordered" evidence="1">
    <location>
        <begin position="29"/>
        <end position="125"/>
    </location>
</feature>
<sequence>MTFAFAFAPMREDPIARRLSFADVRVRASPEDAPSSAAPMTSENSGVDATVGNGLKKSNSTKSVTSSNASVSRATTTVREGTGEVMECGSISDAEGRAVSPIKSARQSASWTTLGTPEPRPGVDEPDASFHFDEVGEGFDTDGEDTMSFDSANFSMAVNMTMDTENETFHSVSARSRSLDAFYDDEISSTSARGKKAVWAIGKSIFGFAVGFGVVTLIAVEIASRVESSASGKPNRRSLGTILRKKTHADADTSSDVDTKTKMTQTLNH</sequence>
<feature type="region of interest" description="Disordered" evidence="1">
    <location>
        <begin position="229"/>
        <end position="269"/>
    </location>
</feature>
<evidence type="ECO:0000256" key="1">
    <source>
        <dbReference type="SAM" id="MobiDB-lite"/>
    </source>
</evidence>
<feature type="compositionally biased region" description="Low complexity" evidence="1">
    <location>
        <begin position="56"/>
        <end position="78"/>
    </location>
</feature>
<proteinExistence type="predicted"/>
<dbReference type="Proteomes" id="UP000195557">
    <property type="component" value="Unassembled WGS sequence"/>
</dbReference>
<reference evidence="2" key="1">
    <citation type="submission" date="2017-04" db="EMBL/GenBank/DDBJ databases">
        <title>Population genomics of picophytoplankton unveils novel chromosome hypervariability.</title>
        <authorList>
            <consortium name="DOE Joint Genome Institute"/>
            <person name="Blanc-Mathieu R."/>
            <person name="Krasovec M."/>
            <person name="Hebrard M."/>
            <person name="Yau S."/>
            <person name="Desgranges E."/>
            <person name="Martin J."/>
            <person name="Schackwitz W."/>
            <person name="Kuo A."/>
            <person name="Salin G."/>
            <person name="Donnadieu C."/>
            <person name="Desdevises Y."/>
            <person name="Sanchez-Ferandin S."/>
            <person name="Moreau H."/>
            <person name="Rivals E."/>
            <person name="Grigoriev I.V."/>
            <person name="Grimsley N."/>
            <person name="Eyre-Walker A."/>
            <person name="Piganeau G."/>
        </authorList>
    </citation>
    <scope>NUCLEOTIDE SEQUENCE [LARGE SCALE GENOMIC DNA]</scope>
    <source>
        <strain evidence="2">RCC 1115</strain>
    </source>
</reference>
<feature type="compositionally biased region" description="Polar residues" evidence="1">
    <location>
        <begin position="105"/>
        <end position="115"/>
    </location>
</feature>
<gene>
    <name evidence="2" type="ORF">BE221DRAFT_187516</name>
</gene>
<accession>A0A1Y5I3L8</accession>
<evidence type="ECO:0000313" key="2">
    <source>
        <dbReference type="EMBL" id="OUS42784.1"/>
    </source>
</evidence>
<dbReference type="EMBL" id="KZ155838">
    <property type="protein sequence ID" value="OUS42784.1"/>
    <property type="molecule type" value="Genomic_DNA"/>
</dbReference>